<comment type="caution">
    <text evidence="2">The sequence shown here is derived from an EMBL/GenBank/DDBJ whole genome shotgun (WGS) entry which is preliminary data.</text>
</comment>
<organism evidence="2 3">
    <name type="scientific">Rhodopseudomonas rhenobacensis</name>
    <dbReference type="NCBI Taxonomy" id="87461"/>
    <lineage>
        <taxon>Bacteria</taxon>
        <taxon>Pseudomonadati</taxon>
        <taxon>Pseudomonadota</taxon>
        <taxon>Alphaproteobacteria</taxon>
        <taxon>Hyphomicrobiales</taxon>
        <taxon>Nitrobacteraceae</taxon>
        <taxon>Rhodopseudomonas</taxon>
    </lineage>
</organism>
<proteinExistence type="predicted"/>
<dbReference type="PANTHER" id="PTHR36558:SF1">
    <property type="entry name" value="RESTRICTION ENDONUCLEASE DOMAIN-CONTAINING PROTEIN-RELATED"/>
    <property type="match status" value="1"/>
</dbReference>
<evidence type="ECO:0000313" key="2">
    <source>
        <dbReference type="EMBL" id="MBB5049398.1"/>
    </source>
</evidence>
<dbReference type="CDD" id="cd06260">
    <property type="entry name" value="DUF820-like"/>
    <property type="match status" value="1"/>
</dbReference>
<dbReference type="Gene3D" id="3.90.1570.10">
    <property type="entry name" value="tt1808, chain A"/>
    <property type="match status" value="1"/>
</dbReference>
<accession>A0A7W8E0R9</accession>
<keyword evidence="2" id="KW-0255">Endonuclease</keyword>
<dbReference type="InterPro" id="IPR011335">
    <property type="entry name" value="Restrct_endonuc-II-like"/>
</dbReference>
<gene>
    <name evidence="2" type="ORF">HNR60_004175</name>
</gene>
<dbReference type="GO" id="GO:0004519">
    <property type="term" value="F:endonuclease activity"/>
    <property type="evidence" value="ECO:0007669"/>
    <property type="project" value="UniProtKB-KW"/>
</dbReference>
<reference evidence="2 3" key="1">
    <citation type="submission" date="2020-08" db="EMBL/GenBank/DDBJ databases">
        <title>Genomic Encyclopedia of Type Strains, Phase IV (KMG-IV): sequencing the most valuable type-strain genomes for metagenomic binning, comparative biology and taxonomic classification.</title>
        <authorList>
            <person name="Goeker M."/>
        </authorList>
    </citation>
    <scope>NUCLEOTIDE SEQUENCE [LARGE SCALE GENOMIC DNA]</scope>
    <source>
        <strain evidence="2 3">DSM 12706</strain>
    </source>
</reference>
<name>A0A7W8E0R9_9BRAD</name>
<dbReference type="EMBL" id="JACHIH010000035">
    <property type="protein sequence ID" value="MBB5049398.1"/>
    <property type="molecule type" value="Genomic_DNA"/>
</dbReference>
<keyword evidence="2" id="KW-0378">Hydrolase</keyword>
<evidence type="ECO:0000259" key="1">
    <source>
        <dbReference type="Pfam" id="PF05685"/>
    </source>
</evidence>
<dbReference type="InterPro" id="IPR008538">
    <property type="entry name" value="Uma2"/>
</dbReference>
<dbReference type="PANTHER" id="PTHR36558">
    <property type="entry name" value="GLR1098 PROTEIN"/>
    <property type="match status" value="1"/>
</dbReference>
<sequence>MVPIDAVIADDRAGRMSGAEFRAFQDKRPDHERWELLGGVAMMMTPPTLVHNQIASNLQQLLNDALERHDPSLLAAQRPGLELASGDYKPEPDVAVIDADFDLGQRFVEKAYLLAEIISASDDIAVPGTTHRWIDVKRALYRAHPYCQAVLIISQDRVKVDLDLKTESGWVSSVLEGPSTELSIATLGLRSLVGALYARTPLAPRRT</sequence>
<dbReference type="RefSeq" id="WP_246433037.1">
    <property type="nucleotide sequence ID" value="NZ_JACHIH010000035.1"/>
</dbReference>
<dbReference type="Proteomes" id="UP000542353">
    <property type="component" value="Unassembled WGS sequence"/>
</dbReference>
<evidence type="ECO:0000313" key="3">
    <source>
        <dbReference type="Proteomes" id="UP000542353"/>
    </source>
</evidence>
<dbReference type="AlphaFoldDB" id="A0A7W8E0R9"/>
<dbReference type="SUPFAM" id="SSF52980">
    <property type="entry name" value="Restriction endonuclease-like"/>
    <property type="match status" value="1"/>
</dbReference>
<feature type="domain" description="Putative restriction endonuclease" evidence="1">
    <location>
        <begin position="20"/>
        <end position="184"/>
    </location>
</feature>
<dbReference type="Pfam" id="PF05685">
    <property type="entry name" value="Uma2"/>
    <property type="match status" value="1"/>
</dbReference>
<protein>
    <submittedName>
        <fullName evidence="2">Uma2 family endonuclease</fullName>
    </submittedName>
</protein>
<dbReference type="InterPro" id="IPR012296">
    <property type="entry name" value="Nuclease_put_TT1808"/>
</dbReference>
<keyword evidence="3" id="KW-1185">Reference proteome</keyword>
<keyword evidence="2" id="KW-0540">Nuclease</keyword>